<dbReference type="InterPro" id="IPR002401">
    <property type="entry name" value="Cyt_P450_E_grp-I"/>
</dbReference>
<evidence type="ECO:0000256" key="11">
    <source>
        <dbReference type="ARBA" id="ARBA00023033"/>
    </source>
</evidence>
<keyword evidence="14" id="KW-1133">Transmembrane helix</keyword>
<evidence type="ECO:0000256" key="7">
    <source>
        <dbReference type="ARBA" id="ARBA00022824"/>
    </source>
</evidence>
<keyword evidence="6 13" id="KW-0479">Metal-binding</keyword>
<dbReference type="InterPro" id="IPR050476">
    <property type="entry name" value="Insect_CytP450_Detox"/>
</dbReference>
<evidence type="ECO:0000256" key="13">
    <source>
        <dbReference type="PIRSR" id="PIRSR602401-1"/>
    </source>
</evidence>
<proteinExistence type="inferred from homology"/>
<dbReference type="SUPFAM" id="SSF48264">
    <property type="entry name" value="Cytochrome P450"/>
    <property type="match status" value="1"/>
</dbReference>
<accession>B4JDN0</accession>
<dbReference type="KEGG" id="dgr:6562254"/>
<sequence length="493" mass="57358">MWLLLPILAYTVIFVFVRHIYSYWRRKGFPSESPSLSLHFLAQVYRREFRHVDAISDAYQMGRDRLFGIYCFFRPVLLVRNLELARSILEQSYGHFSECKWDYVKGYRRINLLERLTPIFNSSRLSAMFNNAQHVANHMMQHLLDKAEQGQVQLDMQQLLRVFAVNIIGNLIYGLDVNNFEQSDHILNNFVKRPVQCCGLQSFTLRNVPQKSSLAYRLLDIIKRNVALREMGGIIRKDILQLLVLFRNGNDLSGDKWSAENAYEDDKLLSIQRLAKVAEDLLHSALDSIASTLTLTLYEIVQQPLIVEKLQVEIKELDLVHGQLQFEQLEELRYMDMCLRETLRKYPPLPIIERICRKTFKLPNTKFSIEEGKTLMVPLLAIQRDEKYFGEPLKYKPLRFLHDKSEKTSEQRRTALVGFGLGSAQCVAQNFAKMVIKLALVKLLHNYHLELDADSNVEVSHLPAPFITSKDGLKMQLKAREIVTQSNYRKNSF</sequence>
<evidence type="ECO:0000256" key="9">
    <source>
        <dbReference type="ARBA" id="ARBA00023002"/>
    </source>
</evidence>
<dbReference type="PRINTS" id="PR00463">
    <property type="entry name" value="EP450I"/>
</dbReference>
<name>B4JDN0_DROGR</name>
<dbReference type="GO" id="GO:0004497">
    <property type="term" value="F:monooxygenase activity"/>
    <property type="evidence" value="ECO:0007669"/>
    <property type="project" value="UniProtKB-KW"/>
</dbReference>
<dbReference type="GO" id="GO:0005789">
    <property type="term" value="C:endoplasmic reticulum membrane"/>
    <property type="evidence" value="ECO:0007669"/>
    <property type="project" value="UniProtKB-SubCell"/>
</dbReference>
<feature type="transmembrane region" description="Helical" evidence="14">
    <location>
        <begin position="7"/>
        <end position="24"/>
    </location>
</feature>
<feature type="binding site" description="axial binding residue" evidence="13">
    <location>
        <position position="426"/>
    </location>
    <ligand>
        <name>heme</name>
        <dbReference type="ChEBI" id="CHEBI:30413"/>
    </ligand>
    <ligandPart>
        <name>Fe</name>
        <dbReference type="ChEBI" id="CHEBI:18248"/>
    </ligandPart>
</feature>
<dbReference type="InParanoid" id="B4JDN0"/>
<dbReference type="GO" id="GO:0016705">
    <property type="term" value="F:oxidoreductase activity, acting on paired donors, with incorporation or reduction of molecular oxygen"/>
    <property type="evidence" value="ECO:0007669"/>
    <property type="project" value="InterPro"/>
</dbReference>
<dbReference type="InterPro" id="IPR001128">
    <property type="entry name" value="Cyt_P450"/>
</dbReference>
<comment type="subcellular location">
    <subcellularLocation>
        <location evidence="3">Endoplasmic reticulum membrane</location>
        <topology evidence="3">Peripheral membrane protein</topology>
    </subcellularLocation>
    <subcellularLocation>
        <location evidence="2">Microsome membrane</location>
        <topology evidence="2">Peripheral membrane protein</topology>
    </subcellularLocation>
</comment>
<evidence type="ECO:0000256" key="1">
    <source>
        <dbReference type="ARBA" id="ARBA00001971"/>
    </source>
</evidence>
<dbReference type="FunCoup" id="B4JDN0">
    <property type="interactions" value="1"/>
</dbReference>
<dbReference type="PANTHER" id="PTHR24292">
    <property type="entry name" value="CYTOCHROME P450"/>
    <property type="match status" value="1"/>
</dbReference>
<dbReference type="EMBL" id="CH916368">
    <property type="protein sequence ID" value="EDW03400.1"/>
    <property type="molecule type" value="Genomic_DNA"/>
</dbReference>
<keyword evidence="8" id="KW-0492">Microsome</keyword>
<dbReference type="Gene3D" id="1.10.630.10">
    <property type="entry name" value="Cytochrome P450"/>
    <property type="match status" value="1"/>
</dbReference>
<dbReference type="InterPro" id="IPR036396">
    <property type="entry name" value="Cyt_P450_sf"/>
</dbReference>
<protein>
    <submittedName>
        <fullName evidence="15">GH10525</fullName>
    </submittedName>
</protein>
<keyword evidence="14" id="KW-0812">Transmembrane</keyword>
<evidence type="ECO:0000256" key="6">
    <source>
        <dbReference type="ARBA" id="ARBA00022723"/>
    </source>
</evidence>
<evidence type="ECO:0000256" key="8">
    <source>
        <dbReference type="ARBA" id="ARBA00022848"/>
    </source>
</evidence>
<gene>
    <name evidence="15" type="primary">Dgri\GH10525</name>
    <name evidence="15" type="ORF">Dgri_GH10525</name>
</gene>
<keyword evidence="5 13" id="KW-0349">Heme</keyword>
<dbReference type="Pfam" id="PF00067">
    <property type="entry name" value="p450"/>
    <property type="match status" value="1"/>
</dbReference>
<dbReference type="GO" id="GO:0020037">
    <property type="term" value="F:heme binding"/>
    <property type="evidence" value="ECO:0007669"/>
    <property type="project" value="InterPro"/>
</dbReference>
<dbReference type="AlphaFoldDB" id="B4JDN0"/>
<keyword evidence="16" id="KW-1185">Reference proteome</keyword>
<keyword evidence="11" id="KW-0503">Monooxygenase</keyword>
<reference evidence="15 16" key="1">
    <citation type="journal article" date="2007" name="Nature">
        <title>Evolution of genes and genomes on the Drosophila phylogeny.</title>
        <authorList>
            <consortium name="Drosophila 12 Genomes Consortium"/>
            <person name="Clark A.G."/>
            <person name="Eisen M.B."/>
            <person name="Smith D.R."/>
            <person name="Bergman C.M."/>
            <person name="Oliver B."/>
            <person name="Markow T.A."/>
            <person name="Kaufman T.C."/>
            <person name="Kellis M."/>
            <person name="Gelbart W."/>
            <person name="Iyer V.N."/>
            <person name="Pollard D.A."/>
            <person name="Sackton T.B."/>
            <person name="Larracuente A.M."/>
            <person name="Singh N.D."/>
            <person name="Abad J.P."/>
            <person name="Abt D.N."/>
            <person name="Adryan B."/>
            <person name="Aguade M."/>
            <person name="Akashi H."/>
            <person name="Anderson W.W."/>
            <person name="Aquadro C.F."/>
            <person name="Ardell D.H."/>
            <person name="Arguello R."/>
            <person name="Artieri C.G."/>
            <person name="Barbash D.A."/>
            <person name="Barker D."/>
            <person name="Barsanti P."/>
            <person name="Batterham P."/>
            <person name="Batzoglou S."/>
            <person name="Begun D."/>
            <person name="Bhutkar A."/>
            <person name="Blanco E."/>
            <person name="Bosak S.A."/>
            <person name="Bradley R.K."/>
            <person name="Brand A.D."/>
            <person name="Brent M.R."/>
            <person name="Brooks A.N."/>
            <person name="Brown R.H."/>
            <person name="Butlin R.K."/>
            <person name="Caggese C."/>
            <person name="Calvi B.R."/>
            <person name="Bernardo de Carvalho A."/>
            <person name="Caspi A."/>
            <person name="Castrezana S."/>
            <person name="Celniker S.E."/>
            <person name="Chang J.L."/>
            <person name="Chapple C."/>
            <person name="Chatterji S."/>
            <person name="Chinwalla A."/>
            <person name="Civetta A."/>
            <person name="Clifton S.W."/>
            <person name="Comeron J.M."/>
            <person name="Costello J.C."/>
            <person name="Coyne J.A."/>
            <person name="Daub J."/>
            <person name="David R.G."/>
            <person name="Delcher A.L."/>
            <person name="Delehaunty K."/>
            <person name="Do C.B."/>
            <person name="Ebling H."/>
            <person name="Edwards K."/>
            <person name="Eickbush T."/>
            <person name="Evans J.D."/>
            <person name="Filipski A."/>
            <person name="Findeiss S."/>
            <person name="Freyhult E."/>
            <person name="Fulton L."/>
            <person name="Fulton R."/>
            <person name="Garcia A.C."/>
            <person name="Gardiner A."/>
            <person name="Garfield D.A."/>
            <person name="Garvin B.E."/>
            <person name="Gibson G."/>
            <person name="Gilbert D."/>
            <person name="Gnerre S."/>
            <person name="Godfrey J."/>
            <person name="Good R."/>
            <person name="Gotea V."/>
            <person name="Gravely B."/>
            <person name="Greenberg A.J."/>
            <person name="Griffiths-Jones S."/>
            <person name="Gross S."/>
            <person name="Guigo R."/>
            <person name="Gustafson E.A."/>
            <person name="Haerty W."/>
            <person name="Hahn M.W."/>
            <person name="Halligan D.L."/>
            <person name="Halpern A.L."/>
            <person name="Halter G.M."/>
            <person name="Han M.V."/>
            <person name="Heger A."/>
            <person name="Hillier L."/>
            <person name="Hinrichs A.S."/>
            <person name="Holmes I."/>
            <person name="Hoskins R.A."/>
            <person name="Hubisz M.J."/>
            <person name="Hultmark D."/>
            <person name="Huntley M.A."/>
            <person name="Jaffe D.B."/>
            <person name="Jagadeeshan S."/>
            <person name="Jeck W.R."/>
            <person name="Johnson J."/>
            <person name="Jones C.D."/>
            <person name="Jordan W.C."/>
            <person name="Karpen G.H."/>
            <person name="Kataoka E."/>
            <person name="Keightley P.D."/>
            <person name="Kheradpour P."/>
            <person name="Kirkness E.F."/>
            <person name="Koerich L.B."/>
            <person name="Kristiansen K."/>
            <person name="Kudrna D."/>
            <person name="Kulathinal R.J."/>
            <person name="Kumar S."/>
            <person name="Kwok R."/>
            <person name="Lander E."/>
            <person name="Langley C.H."/>
            <person name="Lapoint R."/>
            <person name="Lazzaro B.P."/>
            <person name="Lee S.J."/>
            <person name="Levesque L."/>
            <person name="Li R."/>
            <person name="Lin C.F."/>
            <person name="Lin M.F."/>
            <person name="Lindblad-Toh K."/>
            <person name="Llopart A."/>
            <person name="Long M."/>
            <person name="Low L."/>
            <person name="Lozovsky E."/>
            <person name="Lu J."/>
            <person name="Luo M."/>
            <person name="Machado C.A."/>
            <person name="Makalowski W."/>
            <person name="Marzo M."/>
            <person name="Matsuda M."/>
            <person name="Matzkin L."/>
            <person name="McAllister B."/>
            <person name="McBride C.S."/>
            <person name="McKernan B."/>
            <person name="McKernan K."/>
            <person name="Mendez-Lago M."/>
            <person name="Minx P."/>
            <person name="Mollenhauer M.U."/>
            <person name="Montooth K."/>
            <person name="Mount S.M."/>
            <person name="Mu X."/>
            <person name="Myers E."/>
            <person name="Negre B."/>
            <person name="Newfeld S."/>
            <person name="Nielsen R."/>
            <person name="Noor M.A."/>
            <person name="O'Grady P."/>
            <person name="Pachter L."/>
            <person name="Papaceit M."/>
            <person name="Parisi M.J."/>
            <person name="Parisi M."/>
            <person name="Parts L."/>
            <person name="Pedersen J.S."/>
            <person name="Pesole G."/>
            <person name="Phillippy A.M."/>
            <person name="Ponting C.P."/>
            <person name="Pop M."/>
            <person name="Porcelli D."/>
            <person name="Powell J.R."/>
            <person name="Prohaska S."/>
            <person name="Pruitt K."/>
            <person name="Puig M."/>
            <person name="Quesneville H."/>
            <person name="Ram K.R."/>
            <person name="Rand D."/>
            <person name="Rasmussen M.D."/>
            <person name="Reed L.K."/>
            <person name="Reenan R."/>
            <person name="Reily A."/>
            <person name="Remington K.A."/>
            <person name="Rieger T.T."/>
            <person name="Ritchie M.G."/>
            <person name="Robin C."/>
            <person name="Rogers Y.H."/>
            <person name="Rohde C."/>
            <person name="Rozas J."/>
            <person name="Rubenfield M.J."/>
            <person name="Ruiz A."/>
            <person name="Russo S."/>
            <person name="Salzberg S.L."/>
            <person name="Sanchez-Gracia A."/>
            <person name="Saranga D.J."/>
            <person name="Sato H."/>
            <person name="Schaeffer S.W."/>
            <person name="Schatz M.C."/>
            <person name="Schlenke T."/>
            <person name="Schwartz R."/>
            <person name="Segarra C."/>
            <person name="Singh R.S."/>
            <person name="Sirot L."/>
            <person name="Sirota M."/>
            <person name="Sisneros N.B."/>
            <person name="Smith C.D."/>
            <person name="Smith T.F."/>
            <person name="Spieth J."/>
            <person name="Stage D.E."/>
            <person name="Stark A."/>
            <person name="Stephan W."/>
            <person name="Strausberg R.L."/>
            <person name="Strempel S."/>
            <person name="Sturgill D."/>
            <person name="Sutton G."/>
            <person name="Sutton G.G."/>
            <person name="Tao W."/>
            <person name="Teichmann S."/>
            <person name="Tobari Y.N."/>
            <person name="Tomimura Y."/>
            <person name="Tsolas J.M."/>
            <person name="Valente V.L."/>
            <person name="Venter E."/>
            <person name="Venter J.C."/>
            <person name="Vicario S."/>
            <person name="Vieira F.G."/>
            <person name="Vilella A.J."/>
            <person name="Villasante A."/>
            <person name="Walenz B."/>
            <person name="Wang J."/>
            <person name="Wasserman M."/>
            <person name="Watts T."/>
            <person name="Wilson D."/>
            <person name="Wilson R.K."/>
            <person name="Wing R.A."/>
            <person name="Wolfner M.F."/>
            <person name="Wong A."/>
            <person name="Wong G.K."/>
            <person name="Wu C.I."/>
            <person name="Wu G."/>
            <person name="Yamamoto D."/>
            <person name="Yang H.P."/>
            <person name="Yang S.P."/>
            <person name="Yorke J.A."/>
            <person name="Yoshida K."/>
            <person name="Zdobnov E."/>
            <person name="Zhang P."/>
            <person name="Zhang Y."/>
            <person name="Zimin A.V."/>
            <person name="Baldwin J."/>
            <person name="Abdouelleil A."/>
            <person name="Abdulkadir J."/>
            <person name="Abebe A."/>
            <person name="Abera B."/>
            <person name="Abreu J."/>
            <person name="Acer S.C."/>
            <person name="Aftuck L."/>
            <person name="Alexander A."/>
            <person name="An P."/>
            <person name="Anderson E."/>
            <person name="Anderson S."/>
            <person name="Arachi H."/>
            <person name="Azer M."/>
            <person name="Bachantsang P."/>
            <person name="Barry A."/>
            <person name="Bayul T."/>
            <person name="Berlin A."/>
            <person name="Bessette D."/>
            <person name="Bloom T."/>
            <person name="Blye J."/>
            <person name="Boguslavskiy L."/>
            <person name="Bonnet C."/>
            <person name="Boukhgalter B."/>
            <person name="Bourzgui I."/>
            <person name="Brown A."/>
            <person name="Cahill P."/>
            <person name="Channer S."/>
            <person name="Cheshatsang Y."/>
            <person name="Chuda L."/>
            <person name="Citroen M."/>
            <person name="Collymore A."/>
            <person name="Cooke P."/>
            <person name="Costello M."/>
            <person name="D'Aco K."/>
            <person name="Daza R."/>
            <person name="De Haan G."/>
            <person name="DeGray S."/>
            <person name="DeMaso C."/>
            <person name="Dhargay N."/>
            <person name="Dooley K."/>
            <person name="Dooley E."/>
            <person name="Doricent M."/>
            <person name="Dorje P."/>
            <person name="Dorjee K."/>
            <person name="Dupes A."/>
            <person name="Elong R."/>
            <person name="Falk J."/>
            <person name="Farina A."/>
            <person name="Faro S."/>
            <person name="Ferguson D."/>
            <person name="Fisher S."/>
            <person name="Foley C.D."/>
            <person name="Franke A."/>
            <person name="Friedrich D."/>
            <person name="Gadbois L."/>
            <person name="Gearin G."/>
            <person name="Gearin C.R."/>
            <person name="Giannoukos G."/>
            <person name="Goode T."/>
            <person name="Graham J."/>
            <person name="Grandbois E."/>
            <person name="Grewal S."/>
            <person name="Gyaltsen K."/>
            <person name="Hafez N."/>
            <person name="Hagos B."/>
            <person name="Hall J."/>
            <person name="Henson C."/>
            <person name="Hollinger A."/>
            <person name="Honan T."/>
            <person name="Huard M.D."/>
            <person name="Hughes L."/>
            <person name="Hurhula B."/>
            <person name="Husby M.E."/>
            <person name="Kamat A."/>
            <person name="Kanga B."/>
            <person name="Kashin S."/>
            <person name="Khazanovich D."/>
            <person name="Kisner P."/>
            <person name="Lance K."/>
            <person name="Lara M."/>
            <person name="Lee W."/>
            <person name="Lennon N."/>
            <person name="Letendre F."/>
            <person name="LeVine R."/>
            <person name="Lipovsky A."/>
            <person name="Liu X."/>
            <person name="Liu J."/>
            <person name="Liu S."/>
            <person name="Lokyitsang T."/>
            <person name="Lokyitsang Y."/>
            <person name="Lubonja R."/>
            <person name="Lui A."/>
            <person name="MacDonald P."/>
            <person name="Magnisalis V."/>
            <person name="Maru K."/>
            <person name="Matthews C."/>
            <person name="McCusker W."/>
            <person name="McDonough S."/>
            <person name="Mehta T."/>
            <person name="Meldrim J."/>
            <person name="Meneus L."/>
            <person name="Mihai O."/>
            <person name="Mihalev A."/>
            <person name="Mihova T."/>
            <person name="Mittelman R."/>
            <person name="Mlenga V."/>
            <person name="Montmayeur A."/>
            <person name="Mulrain L."/>
            <person name="Navidi A."/>
            <person name="Naylor J."/>
            <person name="Negash T."/>
            <person name="Nguyen T."/>
            <person name="Nguyen N."/>
            <person name="Nicol R."/>
            <person name="Norbu C."/>
            <person name="Norbu N."/>
            <person name="Novod N."/>
            <person name="O'Neill B."/>
            <person name="Osman S."/>
            <person name="Markiewicz E."/>
            <person name="Oyono O.L."/>
            <person name="Patti C."/>
            <person name="Phunkhang P."/>
            <person name="Pierre F."/>
            <person name="Priest M."/>
            <person name="Raghuraman S."/>
            <person name="Rege F."/>
            <person name="Reyes R."/>
            <person name="Rise C."/>
            <person name="Rogov P."/>
            <person name="Ross K."/>
            <person name="Ryan E."/>
            <person name="Settipalli S."/>
            <person name="Shea T."/>
            <person name="Sherpa N."/>
            <person name="Shi L."/>
            <person name="Shih D."/>
            <person name="Sparrow T."/>
            <person name="Spaulding J."/>
            <person name="Stalker J."/>
            <person name="Stange-Thomann N."/>
            <person name="Stavropoulos S."/>
            <person name="Stone C."/>
            <person name="Strader C."/>
            <person name="Tesfaye S."/>
            <person name="Thomson T."/>
            <person name="Thoulutsang Y."/>
            <person name="Thoulutsang D."/>
            <person name="Topham K."/>
            <person name="Topping I."/>
            <person name="Tsamla T."/>
            <person name="Vassiliev H."/>
            <person name="Vo A."/>
            <person name="Wangchuk T."/>
            <person name="Wangdi T."/>
            <person name="Weiand M."/>
            <person name="Wilkinson J."/>
            <person name="Wilson A."/>
            <person name="Yadav S."/>
            <person name="Young G."/>
            <person name="Yu Q."/>
            <person name="Zembek L."/>
            <person name="Zhong D."/>
            <person name="Zimmer A."/>
            <person name="Zwirko Z."/>
            <person name="Jaffe D.B."/>
            <person name="Alvarez P."/>
            <person name="Brockman W."/>
            <person name="Butler J."/>
            <person name="Chin C."/>
            <person name="Gnerre S."/>
            <person name="Grabherr M."/>
            <person name="Kleber M."/>
            <person name="Mauceli E."/>
            <person name="MacCallum I."/>
        </authorList>
    </citation>
    <scope>NUCLEOTIDE SEQUENCE [LARGE SCALE GENOMIC DNA]</scope>
    <source>
        <strain evidence="16">Tucson 15287-2541.00</strain>
    </source>
</reference>
<evidence type="ECO:0000256" key="12">
    <source>
        <dbReference type="ARBA" id="ARBA00023136"/>
    </source>
</evidence>
<keyword evidence="9" id="KW-0560">Oxidoreductase</keyword>
<evidence type="ECO:0000256" key="14">
    <source>
        <dbReference type="SAM" id="Phobius"/>
    </source>
</evidence>
<dbReference type="Proteomes" id="UP000001070">
    <property type="component" value="Unassembled WGS sequence"/>
</dbReference>
<evidence type="ECO:0000256" key="10">
    <source>
        <dbReference type="ARBA" id="ARBA00023004"/>
    </source>
</evidence>
<dbReference type="OrthoDB" id="1055148at2759"/>
<dbReference type="GO" id="GO:0005506">
    <property type="term" value="F:iron ion binding"/>
    <property type="evidence" value="ECO:0007669"/>
    <property type="project" value="InterPro"/>
</dbReference>
<evidence type="ECO:0000313" key="15">
    <source>
        <dbReference type="EMBL" id="EDW03400.1"/>
    </source>
</evidence>
<dbReference type="STRING" id="7222.B4JDN0"/>
<comment type="similarity">
    <text evidence="4">Belongs to the cytochrome P450 family.</text>
</comment>
<evidence type="ECO:0000256" key="5">
    <source>
        <dbReference type="ARBA" id="ARBA00022617"/>
    </source>
</evidence>
<evidence type="ECO:0000256" key="4">
    <source>
        <dbReference type="ARBA" id="ARBA00010617"/>
    </source>
</evidence>
<dbReference type="HOGENOM" id="CLU_001570_5_2_1"/>
<dbReference type="SMR" id="B4JDN0"/>
<keyword evidence="12 14" id="KW-0472">Membrane</keyword>
<evidence type="ECO:0000256" key="3">
    <source>
        <dbReference type="ARBA" id="ARBA00004406"/>
    </source>
</evidence>
<dbReference type="eggNOG" id="KOG0158">
    <property type="taxonomic scope" value="Eukaryota"/>
</dbReference>
<dbReference type="OMA" id="PAPFIHT"/>
<dbReference type="PhylomeDB" id="B4JDN0"/>
<evidence type="ECO:0000313" key="16">
    <source>
        <dbReference type="Proteomes" id="UP000001070"/>
    </source>
</evidence>
<keyword evidence="10 13" id="KW-0408">Iron</keyword>
<comment type="cofactor">
    <cofactor evidence="1 13">
        <name>heme</name>
        <dbReference type="ChEBI" id="CHEBI:30413"/>
    </cofactor>
</comment>
<evidence type="ECO:0000256" key="2">
    <source>
        <dbReference type="ARBA" id="ARBA00004174"/>
    </source>
</evidence>
<dbReference type="PANTHER" id="PTHR24292:SF93">
    <property type="entry name" value="CYTOCHROME P450 310A1-RELATED"/>
    <property type="match status" value="1"/>
</dbReference>
<organism evidence="16">
    <name type="scientific">Drosophila grimshawi</name>
    <name type="common">Hawaiian fruit fly</name>
    <name type="synonym">Idiomyia grimshawi</name>
    <dbReference type="NCBI Taxonomy" id="7222"/>
    <lineage>
        <taxon>Eukaryota</taxon>
        <taxon>Metazoa</taxon>
        <taxon>Ecdysozoa</taxon>
        <taxon>Arthropoda</taxon>
        <taxon>Hexapoda</taxon>
        <taxon>Insecta</taxon>
        <taxon>Pterygota</taxon>
        <taxon>Neoptera</taxon>
        <taxon>Endopterygota</taxon>
        <taxon>Diptera</taxon>
        <taxon>Brachycera</taxon>
        <taxon>Muscomorpha</taxon>
        <taxon>Ephydroidea</taxon>
        <taxon>Drosophilidae</taxon>
        <taxon>Drosophila</taxon>
        <taxon>Hawaiian Drosophila</taxon>
    </lineage>
</organism>
<keyword evidence="7" id="KW-0256">Endoplasmic reticulum</keyword>